<sequence length="255" mass="24804">MNTTKAVGKPQRGHNVGEISRVGGARTTVRRSITAASIAGTLALLVSACGGAPASVSAVKADENTATASSAPTATPKPTPIAKTSCVTVDSQRTSEGATYICTKDEAGRLLWLEASEAKSLKAKLVAAAAAKAAEEKAAAEKAAADKAAADAAAAEAAARQAAEEKAAQDAAAAQAAAASAAAAIPAPAPQYVAPPAAAAPSGCDPNYSGCVPIASDVDCAGGSGNGPAYVRGPVQVTGSDIYGLDRDGDGLACE</sequence>
<keyword evidence="2" id="KW-1185">Reference proteome</keyword>
<gene>
    <name evidence="1" type="ORF">ABIC98_000547</name>
</gene>
<reference evidence="1" key="1">
    <citation type="submission" date="2024-06" db="EMBL/GenBank/DDBJ databases">
        <title>Genomic Encyclopedia of Type Strains, Phase IV (KMG-IV): sequencing the most valuable type-strain genomes for metagenomic binning, comparative biology and taxonomic classification.</title>
        <authorList>
            <person name="Goeker M."/>
        </authorList>
    </citation>
    <scope>NUCLEOTIDE SEQUENCE</scope>
    <source>
        <strain evidence="1">SJCon</strain>
    </source>
</reference>
<evidence type="ECO:0000313" key="1">
    <source>
        <dbReference type="EMBL" id="MET3770916.1"/>
    </source>
</evidence>
<organism evidence="1 2">
    <name type="scientific">Arthrobacter nitrophenolicus</name>
    <dbReference type="NCBI Taxonomy" id="683150"/>
    <lineage>
        <taxon>Bacteria</taxon>
        <taxon>Bacillati</taxon>
        <taxon>Actinomycetota</taxon>
        <taxon>Actinomycetes</taxon>
        <taxon>Micrococcales</taxon>
        <taxon>Micrococcaceae</taxon>
        <taxon>Arthrobacter</taxon>
    </lineage>
</organism>
<dbReference type="Proteomes" id="UP001549207">
    <property type="component" value="Unassembled WGS sequence"/>
</dbReference>
<dbReference type="EMBL" id="JBEPNJ010000002">
    <property type="protein sequence ID" value="MET3770916.1"/>
    <property type="molecule type" value="Genomic_DNA"/>
</dbReference>
<proteinExistence type="predicted"/>
<name>A0ACC6TAZ4_9MICC</name>
<protein>
    <submittedName>
        <fullName evidence="1">Uncharacterized protein</fullName>
    </submittedName>
</protein>
<evidence type="ECO:0000313" key="2">
    <source>
        <dbReference type="Proteomes" id="UP001549207"/>
    </source>
</evidence>
<accession>A0ACC6TAZ4</accession>
<comment type="caution">
    <text evidence="1">The sequence shown here is derived from an EMBL/GenBank/DDBJ whole genome shotgun (WGS) entry which is preliminary data.</text>
</comment>